<protein>
    <recommendedName>
        <fullName evidence="3">Pyruvate dehydrogenase E1 component</fullName>
        <ecNumber evidence="2">1.2.4.1</ecNumber>
    </recommendedName>
</protein>
<evidence type="ECO:0000259" key="10">
    <source>
        <dbReference type="Pfam" id="PF22613"/>
    </source>
</evidence>
<dbReference type="Pfam" id="PF17831">
    <property type="entry name" value="PDH_E1_M"/>
    <property type="match status" value="1"/>
</dbReference>
<dbReference type="NCBIfam" id="TIGR00759">
    <property type="entry name" value="aceE"/>
    <property type="match status" value="1"/>
</dbReference>
<dbReference type="InterPro" id="IPR035807">
    <property type="entry name" value="PDC_E1_N"/>
</dbReference>
<dbReference type="AlphaFoldDB" id="A0A6J6QUF6"/>
<accession>A0A6J6QUF6</accession>
<feature type="domain" description="Transketolase N-terminal" evidence="8">
    <location>
        <begin position="149"/>
        <end position="306"/>
    </location>
</feature>
<feature type="domain" description="Pyruvate dehydrogenase E1 component middle" evidence="9">
    <location>
        <begin position="496"/>
        <end position="724"/>
    </location>
</feature>
<feature type="domain" description="Transketolase-like C-terminal" evidence="10">
    <location>
        <begin position="739"/>
        <end position="874"/>
    </location>
</feature>
<evidence type="ECO:0000259" key="9">
    <source>
        <dbReference type="Pfam" id="PF17831"/>
    </source>
</evidence>
<gene>
    <name evidence="11" type="ORF">UFOPK2602_01283</name>
</gene>
<evidence type="ECO:0000256" key="3">
    <source>
        <dbReference type="ARBA" id="ARBA00017172"/>
    </source>
</evidence>
<evidence type="ECO:0000256" key="4">
    <source>
        <dbReference type="ARBA" id="ARBA00023002"/>
    </source>
</evidence>
<keyword evidence="4" id="KW-0560">Oxidoreductase</keyword>
<dbReference type="PIRSF" id="PIRSF000156">
    <property type="entry name" value="Pyruvate_dh_E1"/>
    <property type="match status" value="1"/>
</dbReference>
<dbReference type="SUPFAM" id="SSF52922">
    <property type="entry name" value="TK C-terminal domain-like"/>
    <property type="match status" value="1"/>
</dbReference>
<dbReference type="Gene3D" id="3.40.50.920">
    <property type="match status" value="1"/>
</dbReference>
<dbReference type="Pfam" id="PF22613">
    <property type="entry name" value="Transketolase_C_1"/>
    <property type="match status" value="1"/>
</dbReference>
<keyword evidence="6" id="KW-0670">Pyruvate</keyword>
<comment type="cofactor">
    <cofactor evidence="1">
        <name>thiamine diphosphate</name>
        <dbReference type="ChEBI" id="CHEBI:58937"/>
    </cofactor>
</comment>
<dbReference type="PANTHER" id="PTHR43825:SF3">
    <property type="entry name" value="PYRUVATE DEHYDROGENASE E1 COMPONENT"/>
    <property type="match status" value="1"/>
</dbReference>
<comment type="catalytic activity">
    <reaction evidence="7">
        <text>N(6)-[(R)-lipoyl]-L-lysyl-[protein] + pyruvate + H(+) = N(6)-[(R)-S(8)-acetyldihydrolipoyl]-L-lysyl-[protein] + CO2</text>
        <dbReference type="Rhea" id="RHEA:19189"/>
        <dbReference type="Rhea" id="RHEA-COMP:10474"/>
        <dbReference type="Rhea" id="RHEA-COMP:10478"/>
        <dbReference type="ChEBI" id="CHEBI:15361"/>
        <dbReference type="ChEBI" id="CHEBI:15378"/>
        <dbReference type="ChEBI" id="CHEBI:16526"/>
        <dbReference type="ChEBI" id="CHEBI:83099"/>
        <dbReference type="ChEBI" id="CHEBI:83111"/>
        <dbReference type="EC" id="1.2.4.1"/>
    </reaction>
</comment>
<organism evidence="11">
    <name type="scientific">freshwater metagenome</name>
    <dbReference type="NCBI Taxonomy" id="449393"/>
    <lineage>
        <taxon>unclassified sequences</taxon>
        <taxon>metagenomes</taxon>
        <taxon>ecological metagenomes</taxon>
    </lineage>
</organism>
<dbReference type="EC" id="1.2.4.1" evidence="2"/>
<proteinExistence type="predicted"/>
<reference evidence="11" key="1">
    <citation type="submission" date="2020-05" db="EMBL/GenBank/DDBJ databases">
        <authorList>
            <person name="Chiriac C."/>
            <person name="Salcher M."/>
            <person name="Ghai R."/>
            <person name="Kavagutti S V."/>
        </authorList>
    </citation>
    <scope>NUCLEOTIDE SEQUENCE</scope>
</reference>
<dbReference type="InterPro" id="IPR029061">
    <property type="entry name" value="THDP-binding"/>
</dbReference>
<dbReference type="GO" id="GO:0004739">
    <property type="term" value="F:pyruvate dehydrogenase (acetyl-transferring) activity"/>
    <property type="evidence" value="ECO:0007669"/>
    <property type="project" value="UniProtKB-EC"/>
</dbReference>
<evidence type="ECO:0000256" key="7">
    <source>
        <dbReference type="ARBA" id="ARBA00051231"/>
    </source>
</evidence>
<dbReference type="EMBL" id="CAEZXX010000083">
    <property type="protein sequence ID" value="CAB4713193.1"/>
    <property type="molecule type" value="Genomic_DNA"/>
</dbReference>
<name>A0A6J6QUF6_9ZZZZ</name>
<evidence type="ECO:0000256" key="6">
    <source>
        <dbReference type="ARBA" id="ARBA00023317"/>
    </source>
</evidence>
<dbReference type="InterPro" id="IPR055152">
    <property type="entry name" value="Transketolase-like_C_2"/>
</dbReference>
<keyword evidence="5" id="KW-0786">Thiamine pyrophosphate</keyword>
<evidence type="ECO:0000256" key="2">
    <source>
        <dbReference type="ARBA" id="ARBA00012281"/>
    </source>
</evidence>
<dbReference type="InterPro" id="IPR004660">
    <property type="entry name" value="PDH_E1"/>
</dbReference>
<dbReference type="InterPro" id="IPR051157">
    <property type="entry name" value="PDH/Transketolase"/>
</dbReference>
<dbReference type="FunFam" id="3.40.50.970:FF:000011">
    <property type="entry name" value="Pyruvate dehydrogenase E1 component"/>
    <property type="match status" value="1"/>
</dbReference>
<dbReference type="CDD" id="cd02017">
    <property type="entry name" value="TPP_E1_EcPDC_like"/>
    <property type="match status" value="1"/>
</dbReference>
<evidence type="ECO:0000259" key="8">
    <source>
        <dbReference type="Pfam" id="PF00456"/>
    </source>
</evidence>
<sequence>MGENGHMIFDGFVHSLPDSDPEETREWLDSLDAVVDTHGKTRARYLLSALLDHARELQVSFPATVSTPYVNTIPAEYEPWFPGDEHIERRIRAYVRWNAAAMVVRANHQAEGIGGHLSTFASSASLYEIGFNHFFRGKEDGQPGDHIYFQGHAAPGVYARAFLEGRLSADDLDHFRREIGRGGAGLSSYPHPRLMPEFWEYPTVSMGLGPITALYQARFNRYLHNRHIDDTSQSRVWAFLGDGECDEPETLGAISLAAREHLDNLVFVVNCNLQRLDGPVRGNGKIIQELEATFRGAGWNVIKVIWGSRWDELLMKDKDGVLLQKMNSTVDGEFQRLTNAPGSEIRETFFGPDPRLRKMVEHLSDEDLMLLPRGGHDYRKLYAAYKTALENLGSGRPTAILCKTVKGWTLGPDIEARNATHQIKKMTRDQLIALRDRLYLNDEIPDDAFEGDDPPYFRPGEDSVEYQYLMERRRALAGSVPKRMIRTRKPLGQPADEPFAEIMAGSGVQAASTTVAFTRLLRNLCRDEQIGPRVVPIIPDEARTFGMDALFKELKIYAADGQKYRPIDANLMLSYAESASGQILEEGITEAGAMSSWIAAATSYATRGVPMIPFFTFYSMFGFQRVGDLIWQAADSRARGFLMGATAGRTTLHGEGLQHQDGHSLVLASTVPACQAYDPAFAHEMAVIVKHGIRRMYGGEQGQSTDDADVFYYLTLYNENYPMPPIPDEPGIEEGIVRGLYRWAESPAGTNARATLLFSGSANGAARQAAADLAEHFGVGAELWSATSYKRLREEALEVERWNRLHPDRPPRTTLVNHLLADAPGPIVAVTDFMRIVPEQIARFLPGRSFTPLGTDGMGRSDTREALRRHFEVDAAHIVVATLSGLAAQGEVKPELVMEAIRRYGIDPDTPFSLYA</sequence>
<dbReference type="InterPro" id="IPR009014">
    <property type="entry name" value="Transketo_C/PFOR_II"/>
</dbReference>
<dbReference type="Pfam" id="PF00456">
    <property type="entry name" value="Transketolase_N"/>
    <property type="match status" value="1"/>
</dbReference>
<evidence type="ECO:0000256" key="1">
    <source>
        <dbReference type="ARBA" id="ARBA00001964"/>
    </source>
</evidence>
<dbReference type="Gene3D" id="3.40.50.970">
    <property type="match status" value="2"/>
</dbReference>
<dbReference type="InterPro" id="IPR005474">
    <property type="entry name" value="Transketolase_N"/>
</dbReference>
<dbReference type="SUPFAM" id="SSF52518">
    <property type="entry name" value="Thiamin diphosphate-binding fold (THDP-binding)"/>
    <property type="match status" value="2"/>
</dbReference>
<dbReference type="PANTHER" id="PTHR43825">
    <property type="entry name" value="PYRUVATE DEHYDROGENASE E1 COMPONENT"/>
    <property type="match status" value="1"/>
</dbReference>
<evidence type="ECO:0000313" key="11">
    <source>
        <dbReference type="EMBL" id="CAB4713193.1"/>
    </source>
</evidence>
<dbReference type="InterPro" id="IPR041621">
    <property type="entry name" value="PDH_E1_M"/>
</dbReference>
<evidence type="ECO:0000256" key="5">
    <source>
        <dbReference type="ARBA" id="ARBA00023052"/>
    </source>
</evidence>